<evidence type="ECO:0000313" key="3">
    <source>
        <dbReference type="EMBL" id="KAF5354789.1"/>
    </source>
</evidence>
<dbReference type="Proteomes" id="UP000559027">
    <property type="component" value="Unassembled WGS sequence"/>
</dbReference>
<dbReference type="EMBL" id="JAACJO010000078">
    <property type="protein sequence ID" value="KAF5343944.1"/>
    <property type="molecule type" value="Genomic_DNA"/>
</dbReference>
<protein>
    <recommendedName>
        <fullName evidence="1">Thioester reductase (TE) domain-containing protein</fullName>
    </recommendedName>
</protein>
<reference evidence="2 4" key="1">
    <citation type="journal article" date="2020" name="ISME J.">
        <title>Uncovering the hidden diversity of litter-decomposition mechanisms in mushroom-forming fungi.</title>
        <authorList>
            <person name="Floudas D."/>
            <person name="Bentzer J."/>
            <person name="Ahren D."/>
            <person name="Johansson T."/>
            <person name="Persson P."/>
            <person name="Tunlid A."/>
        </authorList>
    </citation>
    <scope>NUCLEOTIDE SEQUENCE [LARGE SCALE GENOMIC DNA]</scope>
    <source>
        <strain evidence="2 4">CBS 146.42</strain>
    </source>
</reference>
<dbReference type="Pfam" id="PF07993">
    <property type="entry name" value="NAD_binding_4"/>
    <property type="match status" value="1"/>
</dbReference>
<gene>
    <name evidence="3" type="ORF">D9756_005761</name>
    <name evidence="2" type="ORF">D9756_011509</name>
</gene>
<evidence type="ECO:0000259" key="1">
    <source>
        <dbReference type="Pfam" id="PF07993"/>
    </source>
</evidence>
<dbReference type="OrthoDB" id="429813at2759"/>
<dbReference type="InterPro" id="IPR036291">
    <property type="entry name" value="NAD(P)-bd_dom_sf"/>
</dbReference>
<name>A0A8H5CME0_9AGAR</name>
<organism evidence="2 4">
    <name type="scientific">Leucocoprinus leucothites</name>
    <dbReference type="NCBI Taxonomy" id="201217"/>
    <lineage>
        <taxon>Eukaryota</taxon>
        <taxon>Fungi</taxon>
        <taxon>Dikarya</taxon>
        <taxon>Basidiomycota</taxon>
        <taxon>Agaricomycotina</taxon>
        <taxon>Agaricomycetes</taxon>
        <taxon>Agaricomycetidae</taxon>
        <taxon>Agaricales</taxon>
        <taxon>Agaricineae</taxon>
        <taxon>Agaricaceae</taxon>
        <taxon>Leucocoprinus</taxon>
    </lineage>
</organism>
<evidence type="ECO:0000313" key="4">
    <source>
        <dbReference type="Proteomes" id="UP000559027"/>
    </source>
</evidence>
<keyword evidence="4" id="KW-1185">Reference proteome</keyword>
<evidence type="ECO:0000313" key="2">
    <source>
        <dbReference type="EMBL" id="KAF5343944.1"/>
    </source>
</evidence>
<proteinExistence type="predicted"/>
<dbReference type="InterPro" id="IPR013120">
    <property type="entry name" value="FAR_NAD-bd"/>
</dbReference>
<accession>A0A8H5CME0</accession>
<dbReference type="SUPFAM" id="SSF51735">
    <property type="entry name" value="NAD(P)-binding Rossmann-fold domains"/>
    <property type="match status" value="1"/>
</dbReference>
<feature type="domain" description="Thioester reductase (TE)" evidence="1">
    <location>
        <begin position="102"/>
        <end position="172"/>
    </location>
</feature>
<dbReference type="AlphaFoldDB" id="A0A8H5CME0"/>
<dbReference type="EMBL" id="JAACJO010000008">
    <property type="protein sequence ID" value="KAF5354789.1"/>
    <property type="molecule type" value="Genomic_DNA"/>
</dbReference>
<comment type="caution">
    <text evidence="2">The sequence shown here is derived from an EMBL/GenBank/DDBJ whole genome shotgun (WGS) entry which is preliminary data.</text>
</comment>
<sequence>MHRSVSVNGGASRSTVTAPNWLNSFDFYRGKPGILEQILSDMAKEVTHIVYIAWHLHFKLNLLPYISHTSGTRSLLDLALSSKRAKPPAHLHVVYNASYYFTHPCKYGYVKWIVEKIVESAMDQFAGFRAFIIRSGQISGASRIEAWSRKEFMHSILKVSCDLGMARKTYKYPINSMIAAYIYCLTSRYGGYLRTNGILQLGKCGPMSWSRVTSTLSRGSKNKNATLATRDEWIYEYPRMGRLQHSFIDHYLGIKNLPTLDTTKAQQTAGELVDFELTDEFWFVC</sequence>
<dbReference type="Gene3D" id="3.40.50.720">
    <property type="entry name" value="NAD(P)-binding Rossmann-like Domain"/>
    <property type="match status" value="1"/>
</dbReference>